<dbReference type="InterPro" id="IPR036866">
    <property type="entry name" value="RibonucZ/Hydroxyglut_hydro"/>
</dbReference>
<dbReference type="SUPFAM" id="SSF56281">
    <property type="entry name" value="Metallo-hydrolase/oxidoreductase"/>
    <property type="match status" value="1"/>
</dbReference>
<dbReference type="Pfam" id="PF00753">
    <property type="entry name" value="Lactamase_B"/>
    <property type="match status" value="1"/>
</dbReference>
<gene>
    <name evidence="3" type="ORF">EI983_01005</name>
</gene>
<keyword evidence="3" id="KW-0378">Hydrolase</keyword>
<dbReference type="SMART" id="SM00849">
    <property type="entry name" value="Lactamase_B"/>
    <property type="match status" value="1"/>
</dbReference>
<organism evidence="3 4">
    <name type="scientific">Roseovarius faecimaris</name>
    <dbReference type="NCBI Taxonomy" id="2494550"/>
    <lineage>
        <taxon>Bacteria</taxon>
        <taxon>Pseudomonadati</taxon>
        <taxon>Pseudomonadota</taxon>
        <taxon>Alphaproteobacteria</taxon>
        <taxon>Rhodobacterales</taxon>
        <taxon>Roseobacteraceae</taxon>
        <taxon>Roseovarius</taxon>
    </lineage>
</organism>
<dbReference type="InterPro" id="IPR001279">
    <property type="entry name" value="Metallo-B-lactamas"/>
</dbReference>
<dbReference type="OrthoDB" id="9773738at2"/>
<evidence type="ECO:0000313" key="4">
    <source>
        <dbReference type="Proteomes" id="UP000428330"/>
    </source>
</evidence>
<feature type="domain" description="Metallo-beta-lactamase" evidence="2">
    <location>
        <begin position="45"/>
        <end position="224"/>
    </location>
</feature>
<dbReference type="GO" id="GO:0016787">
    <property type="term" value="F:hydrolase activity"/>
    <property type="evidence" value="ECO:0007669"/>
    <property type="project" value="UniProtKB-KW"/>
</dbReference>
<protein>
    <submittedName>
        <fullName evidence="3">MBL fold metallo-hydrolase</fullName>
    </submittedName>
</protein>
<reference evidence="4" key="1">
    <citation type="submission" date="2018-12" db="EMBL/GenBank/DDBJ databases">
        <title>Complete genome sequence of Roseovarius sp. MME-070.</title>
        <authorList>
            <person name="Nam Y.-D."/>
            <person name="Kang J."/>
            <person name="Chung W.-H."/>
            <person name="Park Y.S."/>
        </authorList>
    </citation>
    <scope>NUCLEOTIDE SEQUENCE [LARGE SCALE GENOMIC DNA]</scope>
    <source>
        <strain evidence="4">MME-070</strain>
    </source>
</reference>
<evidence type="ECO:0000256" key="1">
    <source>
        <dbReference type="ARBA" id="ARBA00005250"/>
    </source>
</evidence>
<evidence type="ECO:0000313" key="3">
    <source>
        <dbReference type="EMBL" id="QGX96933.1"/>
    </source>
</evidence>
<dbReference type="EMBL" id="CP034348">
    <property type="protein sequence ID" value="QGX96933.1"/>
    <property type="molecule type" value="Genomic_DNA"/>
</dbReference>
<dbReference type="Proteomes" id="UP000428330">
    <property type="component" value="Chromosome"/>
</dbReference>
<comment type="similarity">
    <text evidence="1">Belongs to the metallo-beta-lactamase superfamily. Class-B beta-lactamase family.</text>
</comment>
<dbReference type="RefSeq" id="WP_157705437.1">
    <property type="nucleotide sequence ID" value="NZ_CP034348.1"/>
</dbReference>
<evidence type="ECO:0000259" key="2">
    <source>
        <dbReference type="SMART" id="SM00849"/>
    </source>
</evidence>
<proteinExistence type="inferred from homology"/>
<dbReference type="PANTHER" id="PTHR42951">
    <property type="entry name" value="METALLO-BETA-LACTAMASE DOMAIN-CONTAINING"/>
    <property type="match status" value="1"/>
</dbReference>
<name>A0A6I6IMC0_9RHOB</name>
<accession>A0A6I6IMC0</accession>
<dbReference type="KEGG" id="rom:EI983_01005"/>
<dbReference type="AlphaFoldDB" id="A0A6I6IMC0"/>
<sequence>MQESLEVPIEAVTLAPGVALAQNWFALRALDDASLAIGEPAYHQCNWSYLLSDCEESLLWDTGSGRRSIAPVVARYGQPRVTAFPSHMHFDHLGGIGDFETVMLADLPILRALEADGVVSPPERMFLGAYEGLTAPRFSVTRWIGPGETLEVGARRFSIVHTPGHSPDSVSLWEAERGRLYAADLLYCGELYAQTPGASLQAYAATLRDLLAWLPKDVEILGAHGQQGPDGHDAPRLSYGDAQDALSVIEAIIAAGPHDGERRINSRMTVSYAAPSFSG</sequence>
<keyword evidence="4" id="KW-1185">Reference proteome</keyword>
<dbReference type="GO" id="GO:0017001">
    <property type="term" value="P:antibiotic catabolic process"/>
    <property type="evidence" value="ECO:0007669"/>
    <property type="project" value="UniProtKB-ARBA"/>
</dbReference>
<dbReference type="Gene3D" id="3.60.15.10">
    <property type="entry name" value="Ribonuclease Z/Hydroxyacylglutathione hydrolase-like"/>
    <property type="match status" value="1"/>
</dbReference>
<dbReference type="InterPro" id="IPR050855">
    <property type="entry name" value="NDM-1-like"/>
</dbReference>
<dbReference type="PANTHER" id="PTHR42951:SF4">
    <property type="entry name" value="ACYL-COENZYME A THIOESTERASE MBLAC2"/>
    <property type="match status" value="1"/>
</dbReference>